<dbReference type="EMBL" id="JAIWYP010000013">
    <property type="protein sequence ID" value="KAH3721993.1"/>
    <property type="molecule type" value="Genomic_DNA"/>
</dbReference>
<accession>A0A9D4CEJ1</accession>
<organism evidence="3 4">
    <name type="scientific">Dreissena polymorpha</name>
    <name type="common">Zebra mussel</name>
    <name type="synonym">Mytilus polymorpha</name>
    <dbReference type="NCBI Taxonomy" id="45954"/>
    <lineage>
        <taxon>Eukaryota</taxon>
        <taxon>Metazoa</taxon>
        <taxon>Spiralia</taxon>
        <taxon>Lophotrochozoa</taxon>
        <taxon>Mollusca</taxon>
        <taxon>Bivalvia</taxon>
        <taxon>Autobranchia</taxon>
        <taxon>Heteroconchia</taxon>
        <taxon>Euheterodonta</taxon>
        <taxon>Imparidentia</taxon>
        <taxon>Neoheterodontei</taxon>
        <taxon>Myida</taxon>
        <taxon>Dreissenoidea</taxon>
        <taxon>Dreissenidae</taxon>
        <taxon>Dreissena</taxon>
    </lineage>
</organism>
<comment type="caution">
    <text evidence="3">The sequence shown here is derived from an EMBL/GenBank/DDBJ whole genome shotgun (WGS) entry which is preliminary data.</text>
</comment>
<feature type="coiled-coil region" evidence="1">
    <location>
        <begin position="642"/>
        <end position="713"/>
    </location>
</feature>
<reference evidence="3" key="2">
    <citation type="submission" date="2020-11" db="EMBL/GenBank/DDBJ databases">
        <authorList>
            <person name="McCartney M.A."/>
            <person name="Auch B."/>
            <person name="Kono T."/>
            <person name="Mallez S."/>
            <person name="Becker A."/>
            <person name="Gohl D.M."/>
            <person name="Silverstein K.A.T."/>
            <person name="Koren S."/>
            <person name="Bechman K.B."/>
            <person name="Herman A."/>
            <person name="Abrahante J.E."/>
            <person name="Garbe J."/>
        </authorList>
    </citation>
    <scope>NUCLEOTIDE SEQUENCE</scope>
    <source>
        <strain evidence="3">Duluth1</strain>
        <tissue evidence="3">Whole animal</tissue>
    </source>
</reference>
<evidence type="ECO:0000256" key="2">
    <source>
        <dbReference type="SAM" id="MobiDB-lite"/>
    </source>
</evidence>
<gene>
    <name evidence="3" type="ORF">DPMN_064942</name>
</gene>
<dbReference type="Proteomes" id="UP000828390">
    <property type="component" value="Unassembled WGS sequence"/>
</dbReference>
<name>A0A9D4CEJ1_DREPO</name>
<proteinExistence type="predicted"/>
<evidence type="ECO:0000313" key="3">
    <source>
        <dbReference type="EMBL" id="KAH3721993.1"/>
    </source>
</evidence>
<sequence>MFRLLQRALAIWMFLGQGLLPIIKGNLLGHFQEFAMLNPTDTSTVGSTGTFPPDAFPPDNAFPANNDFPPTDVNLPGQLPFSSDSNDPNPDPSGFNQGLPIGNSFPSNAIDDKIGSISPITTLNNGGSMLPTETNDSFVTPLGTPLDRSVVMPSGTVNEPKPTVDSKVNFFLPWIPKGSSFVNLKDGSAHVFQPSDNWMHGELVGQANFGVNVSPAKPISPTVSNPSGPVFGSMPVNAMPLNPKPITSIQLPIPIGAVDQLPSADTNFNPGKPVANTGMNIKPIQLPKPIGPIDHLPLATGTNFKPGKPIGTMDISKVNPIKTGVLPLGTVGIPTGSKPIAETLSGVGTIIFSGLDLNHGTNDILMRNGNNFADQWVGDIYEGRSRPVVVEVTEAPITVSPACEVLGQISLKTMGRDKEEYAKLRKQCAQERKEARLTLKEQKQLFKEQKQLLTAAKQGENKINQAVRQEQKAIKREERQNNIAAKQEQKAVLQEQPAAKKEEKAALKAFKQDQKGAVPMGTVDFDTSGGLVAHMTLPDKTIFVGKKRRGNPRRNRRAPGCSGQDRELGLCMSGPVQTQSSGKEIRVRRAPGCKGKDRKLGLCTPDAVAPLSPACEALAQMTLNTTEQQDKQEFARLTQQCAEESKQTLHIVKEQKQQLKAQVQIMKAVKQEEKALRQEQRATKQLEKAVKQAERAEQKAERAALKALKQEQKAVGARPIGSIDLSIDQVQPDQLLKLTPVDIKVSHTPSPILDLSLIENIPGFGNIDWGSKLETIPGLGIIDWSG</sequence>
<evidence type="ECO:0000256" key="1">
    <source>
        <dbReference type="SAM" id="Coils"/>
    </source>
</evidence>
<dbReference type="AlphaFoldDB" id="A0A9D4CEJ1"/>
<feature type="compositionally biased region" description="Basic residues" evidence="2">
    <location>
        <begin position="547"/>
        <end position="557"/>
    </location>
</feature>
<evidence type="ECO:0000313" key="4">
    <source>
        <dbReference type="Proteomes" id="UP000828390"/>
    </source>
</evidence>
<feature type="region of interest" description="Disordered" evidence="2">
    <location>
        <begin position="45"/>
        <end position="102"/>
    </location>
</feature>
<reference evidence="3" key="1">
    <citation type="journal article" date="2019" name="bioRxiv">
        <title>The Genome of the Zebra Mussel, Dreissena polymorpha: A Resource for Invasive Species Research.</title>
        <authorList>
            <person name="McCartney M.A."/>
            <person name="Auch B."/>
            <person name="Kono T."/>
            <person name="Mallez S."/>
            <person name="Zhang Y."/>
            <person name="Obille A."/>
            <person name="Becker A."/>
            <person name="Abrahante J.E."/>
            <person name="Garbe J."/>
            <person name="Badalamenti J.P."/>
            <person name="Herman A."/>
            <person name="Mangelson H."/>
            <person name="Liachko I."/>
            <person name="Sullivan S."/>
            <person name="Sone E.D."/>
            <person name="Koren S."/>
            <person name="Silverstein K.A.T."/>
            <person name="Beckman K.B."/>
            <person name="Gohl D.M."/>
        </authorList>
    </citation>
    <scope>NUCLEOTIDE SEQUENCE</scope>
    <source>
        <strain evidence="3">Duluth1</strain>
        <tissue evidence="3">Whole animal</tissue>
    </source>
</reference>
<feature type="compositionally biased region" description="Low complexity" evidence="2">
    <location>
        <begin position="51"/>
        <end position="70"/>
    </location>
</feature>
<keyword evidence="1" id="KW-0175">Coiled coil</keyword>
<keyword evidence="4" id="KW-1185">Reference proteome</keyword>
<protein>
    <submittedName>
        <fullName evidence="3">Uncharacterized protein</fullName>
    </submittedName>
</protein>
<feature type="coiled-coil region" evidence="1">
    <location>
        <begin position="414"/>
        <end position="496"/>
    </location>
</feature>
<feature type="region of interest" description="Disordered" evidence="2">
    <location>
        <begin position="547"/>
        <end position="566"/>
    </location>
</feature>